<dbReference type="EMBL" id="AY129339">
    <property type="protein sequence ID" value="AAN02086.1"/>
    <property type="molecule type" value="Genomic_DNA"/>
</dbReference>
<evidence type="ECO:0000256" key="1">
    <source>
        <dbReference type="SAM" id="MobiDB-lite"/>
    </source>
</evidence>
<gene>
    <name evidence="2" type="primary">32</name>
    <name evidence="2" type="ORF">PBI_BARNYARD_32</name>
</gene>
<dbReference type="KEGG" id="vg:1260262"/>
<evidence type="ECO:0008006" key="4">
    <source>
        <dbReference type="Google" id="ProtNLM"/>
    </source>
</evidence>
<evidence type="ECO:0000313" key="3">
    <source>
        <dbReference type="Proteomes" id="UP000000731"/>
    </source>
</evidence>
<dbReference type="OrthoDB" id="40420at10239"/>
<dbReference type="Proteomes" id="UP000000731">
    <property type="component" value="Segment"/>
</dbReference>
<accession>Q856E0</accession>
<sequence>MSSEMDEAEQRSRKGRKPGAGTDALANGARLGALERNIGVKIKRHREPDKIGSFGGSGQIVDQPGKQKEEGTVVWRETG</sequence>
<organism evidence="2 3">
    <name type="scientific">Mycobacterium phage Barnyard</name>
    <dbReference type="NCBI Taxonomy" id="205880"/>
    <lineage>
        <taxon>Viruses</taxon>
        <taxon>Duplodnaviria</taxon>
        <taxon>Heunggongvirae</taxon>
        <taxon>Uroviricota</taxon>
        <taxon>Caudoviricetes</taxon>
        <taxon>Barnyardvirus</taxon>
        <taxon>Barnyardvirus barnyard</taxon>
    </lineage>
</organism>
<dbReference type="RefSeq" id="NP_818570.1">
    <property type="nucleotide sequence ID" value="NC_004689.1"/>
</dbReference>
<proteinExistence type="predicted"/>
<protein>
    <recommendedName>
        <fullName evidence="4">Tail assembly chaperone</fullName>
    </recommendedName>
</protein>
<feature type="region of interest" description="Disordered" evidence="1">
    <location>
        <begin position="1"/>
        <end position="79"/>
    </location>
</feature>
<name>Q856E0_9CAUD</name>
<evidence type="ECO:0000313" key="2">
    <source>
        <dbReference type="EMBL" id="AAN02086.1"/>
    </source>
</evidence>
<reference evidence="2 3" key="1">
    <citation type="journal article" date="2003" name="Cell">
        <title>Origins of highly mosaic mycobacteriophage genomes.</title>
        <authorList>
            <person name="Pedulla M.L."/>
            <person name="Ford M.E."/>
            <person name="Houtz J.M."/>
            <person name="Karthikeyan T."/>
            <person name="Wadsworth C."/>
            <person name="Lewis J.A."/>
            <person name="Jacobs-Sera D."/>
            <person name="Falbo J."/>
            <person name="Gross J."/>
            <person name="Pannunzio N.R."/>
            <person name="Brucker W."/>
            <person name="Kumar V."/>
            <person name="Kandasamy J."/>
            <person name="Keenan L."/>
            <person name="Bardarov S."/>
            <person name="Kriakov J."/>
            <person name="Lawrence J.G."/>
            <person name="Jacobs W.R. Jr."/>
            <person name="Hendrix R.W."/>
            <person name="Hatfull G.F."/>
        </authorList>
    </citation>
    <scope>NUCLEOTIDE SEQUENCE</scope>
</reference>
<keyword evidence="3" id="KW-1185">Reference proteome</keyword>